<evidence type="ECO:0000256" key="1">
    <source>
        <dbReference type="ARBA" id="ARBA00004141"/>
    </source>
</evidence>
<comment type="caution">
    <text evidence="11">The sequence shown here is derived from an EMBL/GenBank/DDBJ whole genome shotgun (WGS) entry which is preliminary data.</text>
</comment>
<feature type="transmembrane region" description="Helical" evidence="9">
    <location>
        <begin position="168"/>
        <end position="189"/>
    </location>
</feature>
<feature type="transmembrane region" description="Helical" evidence="9">
    <location>
        <begin position="392"/>
        <end position="413"/>
    </location>
</feature>
<keyword evidence="4 9" id="KW-0812">Transmembrane</keyword>
<sequence>MGKLIPNAFNLAVVIFVALGSTACSYGMAIIGSTIGQPSFYRSLHLAPQGEPGYGRTAEYIGAFNGTLLDLIRPHSEWLLTFLQPGVNSAGSAIGAAACAYCADKWSRKHTIQVAAIILVIGAAICAGSVNNAMFLVGRVINGLGIGALVTAIPMYQAEVSTPESRGFMVSMHGVMFAMGYTLSAFIGFGVSFISSGGSPSSFPWRFPIAFQMVPALLLLIGSPWLPYSPRWLLMHDRHDEAHEVIKRLHRTKNDTHDSLARKEFYQMKKQVELDRQISATTSRWEIFKTPANRRRALVGFVLMWNNQFTGVLIIANYGVILYLQLGMTDFWPLLLSAFWVLSTFPGNIFCAFFVERFGRRRFLLIGLTGILVCLICEIAIQATYLGTDNRVALNFGVFFIFLFITPFWSTFIDASQFLYVSEIFPTHIRSQGMAVSMCGMYLADIILLVAGPIALNNIGWKFFLVLIIPTALHIVFVFFMCPETKGRSLEDINAQFGEQVAIHYYNATDAEKEELEKAAQQDEEEEAQKTRTSLGEKTAEDVEEREIIAANKA</sequence>
<keyword evidence="6 9" id="KW-0472">Membrane</keyword>
<dbReference type="Proteomes" id="UP000094526">
    <property type="component" value="Unassembled WGS sequence"/>
</dbReference>
<dbReference type="PROSITE" id="PS51257">
    <property type="entry name" value="PROKAR_LIPOPROTEIN"/>
    <property type="match status" value="1"/>
</dbReference>
<keyword evidence="12" id="KW-1185">Reference proteome</keyword>
<dbReference type="InterPro" id="IPR036259">
    <property type="entry name" value="MFS_trans_sf"/>
</dbReference>
<dbReference type="InterPro" id="IPR005829">
    <property type="entry name" value="Sugar_transporter_CS"/>
</dbReference>
<dbReference type="InterPro" id="IPR050360">
    <property type="entry name" value="MFS_Sugar_Transporters"/>
</dbReference>
<feature type="transmembrane region" description="Helical" evidence="9">
    <location>
        <begin position="136"/>
        <end position="156"/>
    </location>
</feature>
<dbReference type="VEuPathDB" id="FungiDB:G647_00893"/>
<dbReference type="PRINTS" id="PR00171">
    <property type="entry name" value="SUGRTRNSPORT"/>
</dbReference>
<evidence type="ECO:0000256" key="2">
    <source>
        <dbReference type="ARBA" id="ARBA00010992"/>
    </source>
</evidence>
<feature type="domain" description="Major facilitator superfamily (MFS) profile" evidence="10">
    <location>
        <begin position="13"/>
        <end position="486"/>
    </location>
</feature>
<dbReference type="InterPro" id="IPR020846">
    <property type="entry name" value="MFS_dom"/>
</dbReference>
<dbReference type="AlphaFoldDB" id="A0A1C1CZL2"/>
<protein>
    <submittedName>
        <fullName evidence="11">Sugar transporter family protein</fullName>
    </submittedName>
</protein>
<evidence type="ECO:0000256" key="8">
    <source>
        <dbReference type="SAM" id="MobiDB-lite"/>
    </source>
</evidence>
<accession>A0A1C1CZL2</accession>
<dbReference type="PROSITE" id="PS00217">
    <property type="entry name" value="SUGAR_TRANSPORT_2"/>
    <property type="match status" value="1"/>
</dbReference>
<feature type="transmembrane region" description="Helical" evidence="9">
    <location>
        <begin position="461"/>
        <end position="482"/>
    </location>
</feature>
<feature type="transmembrane region" description="Helical" evidence="9">
    <location>
        <begin position="331"/>
        <end position="355"/>
    </location>
</feature>
<evidence type="ECO:0000313" key="12">
    <source>
        <dbReference type="Proteomes" id="UP000094526"/>
    </source>
</evidence>
<dbReference type="VEuPathDB" id="FungiDB:CLCR_09780"/>
<dbReference type="PANTHER" id="PTHR48022:SF38">
    <property type="entry name" value="MAJOR FACILITATOR SUPERFAMILY (MFS) PROFILE DOMAIN-CONTAINING PROTEIN-RELATED"/>
    <property type="match status" value="1"/>
</dbReference>
<evidence type="ECO:0000256" key="4">
    <source>
        <dbReference type="ARBA" id="ARBA00022692"/>
    </source>
</evidence>
<feature type="transmembrane region" description="Helical" evidence="9">
    <location>
        <begin position="434"/>
        <end position="455"/>
    </location>
</feature>
<dbReference type="eggNOG" id="KOG0254">
    <property type="taxonomic scope" value="Eukaryota"/>
</dbReference>
<evidence type="ECO:0000259" key="10">
    <source>
        <dbReference type="PROSITE" id="PS50850"/>
    </source>
</evidence>
<dbReference type="Pfam" id="PF00083">
    <property type="entry name" value="Sugar_tr"/>
    <property type="match status" value="1"/>
</dbReference>
<dbReference type="GO" id="GO:0005351">
    <property type="term" value="F:carbohydrate:proton symporter activity"/>
    <property type="evidence" value="ECO:0007669"/>
    <property type="project" value="TreeGrafter"/>
</dbReference>
<dbReference type="InterPro" id="IPR003663">
    <property type="entry name" value="Sugar/inositol_transpt"/>
</dbReference>
<evidence type="ECO:0000256" key="9">
    <source>
        <dbReference type="SAM" id="Phobius"/>
    </source>
</evidence>
<dbReference type="NCBIfam" id="TIGR00879">
    <property type="entry name" value="SP"/>
    <property type="match status" value="1"/>
</dbReference>
<feature type="transmembrane region" description="Helical" evidence="9">
    <location>
        <begin position="209"/>
        <end position="228"/>
    </location>
</feature>
<feature type="transmembrane region" description="Helical" evidence="9">
    <location>
        <begin position="12"/>
        <end position="35"/>
    </location>
</feature>
<dbReference type="PROSITE" id="PS50850">
    <property type="entry name" value="MFS"/>
    <property type="match status" value="1"/>
</dbReference>
<comment type="similarity">
    <text evidence="2 7">Belongs to the major facilitator superfamily. Sugar transporter (TC 2.A.1.1) family.</text>
</comment>
<name>A0A1C1CZL2_9EURO</name>
<dbReference type="GO" id="GO:0016020">
    <property type="term" value="C:membrane"/>
    <property type="evidence" value="ECO:0007669"/>
    <property type="project" value="UniProtKB-SubCell"/>
</dbReference>
<feature type="transmembrane region" description="Helical" evidence="9">
    <location>
        <begin position="362"/>
        <end position="386"/>
    </location>
</feature>
<feature type="transmembrane region" description="Helical" evidence="9">
    <location>
        <begin position="112"/>
        <end position="130"/>
    </location>
</feature>
<evidence type="ECO:0000256" key="5">
    <source>
        <dbReference type="ARBA" id="ARBA00022989"/>
    </source>
</evidence>
<dbReference type="PANTHER" id="PTHR48022">
    <property type="entry name" value="PLASTIDIC GLUCOSE TRANSPORTER 4"/>
    <property type="match status" value="1"/>
</dbReference>
<feature type="transmembrane region" description="Helical" evidence="9">
    <location>
        <begin position="298"/>
        <end position="325"/>
    </location>
</feature>
<comment type="subcellular location">
    <subcellularLocation>
        <location evidence="1">Membrane</location>
        <topology evidence="1">Multi-pass membrane protein</topology>
    </subcellularLocation>
</comment>
<gene>
    <name evidence="11" type="ORF">CLCR_09780</name>
</gene>
<evidence type="ECO:0000313" key="11">
    <source>
        <dbReference type="EMBL" id="OCT53989.1"/>
    </source>
</evidence>
<feature type="region of interest" description="Disordered" evidence="8">
    <location>
        <begin position="514"/>
        <end position="554"/>
    </location>
</feature>
<keyword evidence="5 9" id="KW-1133">Transmembrane helix</keyword>
<dbReference type="FunFam" id="1.20.1250.20:FF:000134">
    <property type="entry name" value="MFS sugar transporter protein"/>
    <property type="match status" value="1"/>
</dbReference>
<evidence type="ECO:0000256" key="3">
    <source>
        <dbReference type="ARBA" id="ARBA00022448"/>
    </source>
</evidence>
<reference evidence="12" key="1">
    <citation type="submission" date="2015-07" db="EMBL/GenBank/DDBJ databases">
        <authorList>
            <person name="Teixeira M.M."/>
            <person name="Souza R.C."/>
            <person name="Almeida L.G."/>
            <person name="Vicente V.A."/>
            <person name="de Hoog S."/>
            <person name="Bocca A.L."/>
            <person name="de Almeida S.R."/>
            <person name="Vasconcelos A.T."/>
            <person name="Felipe M.S."/>
        </authorList>
    </citation>
    <scope>NUCLEOTIDE SEQUENCE [LARGE SCALE GENOMIC DNA]</scope>
    <source>
        <strain evidence="12">KSF</strain>
    </source>
</reference>
<evidence type="ECO:0000256" key="7">
    <source>
        <dbReference type="RuleBase" id="RU003346"/>
    </source>
</evidence>
<keyword evidence="11" id="KW-0762">Sugar transport</keyword>
<keyword evidence="3 7" id="KW-0813">Transport</keyword>
<proteinExistence type="inferred from homology"/>
<organism evidence="11 12">
    <name type="scientific">Cladophialophora carrionii</name>
    <dbReference type="NCBI Taxonomy" id="86049"/>
    <lineage>
        <taxon>Eukaryota</taxon>
        <taxon>Fungi</taxon>
        <taxon>Dikarya</taxon>
        <taxon>Ascomycota</taxon>
        <taxon>Pezizomycotina</taxon>
        <taxon>Eurotiomycetes</taxon>
        <taxon>Chaetothyriomycetidae</taxon>
        <taxon>Chaetothyriales</taxon>
        <taxon>Herpotrichiellaceae</taxon>
        <taxon>Cladophialophora</taxon>
    </lineage>
</organism>
<dbReference type="Gene3D" id="1.20.1250.20">
    <property type="entry name" value="MFS general substrate transporter like domains"/>
    <property type="match status" value="1"/>
</dbReference>
<evidence type="ECO:0000256" key="6">
    <source>
        <dbReference type="ARBA" id="ARBA00023136"/>
    </source>
</evidence>
<dbReference type="OrthoDB" id="6612291at2759"/>
<dbReference type="SUPFAM" id="SSF103473">
    <property type="entry name" value="MFS general substrate transporter"/>
    <property type="match status" value="1"/>
</dbReference>
<dbReference type="EMBL" id="LGRB01000008">
    <property type="protein sequence ID" value="OCT53989.1"/>
    <property type="molecule type" value="Genomic_DNA"/>
</dbReference>
<dbReference type="InterPro" id="IPR005828">
    <property type="entry name" value="MFS_sugar_transport-like"/>
</dbReference>